<organism evidence="1">
    <name type="scientific">marine sediment metagenome</name>
    <dbReference type="NCBI Taxonomy" id="412755"/>
    <lineage>
        <taxon>unclassified sequences</taxon>
        <taxon>metagenomes</taxon>
        <taxon>ecological metagenomes</taxon>
    </lineage>
</organism>
<comment type="caution">
    <text evidence="1">The sequence shown here is derived from an EMBL/GenBank/DDBJ whole genome shotgun (WGS) entry which is preliminary data.</text>
</comment>
<protein>
    <submittedName>
        <fullName evidence="1">Uncharacterized protein</fullName>
    </submittedName>
</protein>
<name>X1NBP2_9ZZZZ</name>
<evidence type="ECO:0000313" key="1">
    <source>
        <dbReference type="EMBL" id="GAI27586.1"/>
    </source>
</evidence>
<feature type="non-terminal residue" evidence="1">
    <location>
        <position position="1"/>
    </location>
</feature>
<reference evidence="1" key="1">
    <citation type="journal article" date="2014" name="Front. Microbiol.">
        <title>High frequency of phylogenetically diverse reductive dehalogenase-homologous genes in deep subseafloor sedimentary metagenomes.</title>
        <authorList>
            <person name="Kawai M."/>
            <person name="Futagami T."/>
            <person name="Toyoda A."/>
            <person name="Takaki Y."/>
            <person name="Nishi S."/>
            <person name="Hori S."/>
            <person name="Arai W."/>
            <person name="Tsubouchi T."/>
            <person name="Morono Y."/>
            <person name="Uchiyama I."/>
            <person name="Ito T."/>
            <person name="Fujiyama A."/>
            <person name="Inagaki F."/>
            <person name="Takami H."/>
        </authorList>
    </citation>
    <scope>NUCLEOTIDE SEQUENCE</scope>
    <source>
        <strain evidence="1">Expedition CK06-06</strain>
    </source>
</reference>
<proteinExistence type="predicted"/>
<dbReference type="EMBL" id="BARV01020460">
    <property type="protein sequence ID" value="GAI27586.1"/>
    <property type="molecule type" value="Genomic_DNA"/>
</dbReference>
<gene>
    <name evidence="1" type="ORF">S06H3_34142</name>
</gene>
<accession>X1NBP2</accession>
<sequence length="58" mass="6650">RRPFPGRTKPASPAPMCPVTSVVNRQAARLEHRYVVMEIQPLLDDIDDAQRDQYGRDD</sequence>
<dbReference type="AlphaFoldDB" id="X1NBP2"/>